<keyword evidence="13 20" id="KW-1133">Transmembrane helix</keyword>
<keyword evidence="16" id="KW-1015">Disulfide bond</keyword>
<keyword evidence="8" id="KW-0808">Transferase</keyword>
<evidence type="ECO:0000256" key="15">
    <source>
        <dbReference type="ARBA" id="ARBA00023136"/>
    </source>
</evidence>
<evidence type="ECO:0000256" key="14">
    <source>
        <dbReference type="ARBA" id="ARBA00023034"/>
    </source>
</evidence>
<dbReference type="InterPro" id="IPR043538">
    <property type="entry name" value="XYLT"/>
</dbReference>
<dbReference type="InterPro" id="IPR003406">
    <property type="entry name" value="Glyco_trans_14"/>
</dbReference>
<keyword evidence="7" id="KW-0328">Glycosyltransferase</keyword>
<evidence type="ECO:0000256" key="18">
    <source>
        <dbReference type="ARBA" id="ARBA00042865"/>
    </source>
</evidence>
<dbReference type="GO" id="GO:0030158">
    <property type="term" value="F:protein xylosyltransferase activity"/>
    <property type="evidence" value="ECO:0007669"/>
    <property type="project" value="UniProtKB-EC"/>
</dbReference>
<keyword evidence="12" id="KW-0735">Signal-anchor</keyword>
<evidence type="ECO:0000256" key="4">
    <source>
        <dbReference type="ARBA" id="ARBA00005093"/>
    </source>
</evidence>
<evidence type="ECO:0000256" key="7">
    <source>
        <dbReference type="ARBA" id="ARBA00022676"/>
    </source>
</evidence>
<comment type="catalytic activity">
    <reaction evidence="19">
        <text>UDP-alpha-D-xylose + L-seryl-[protein] = 3-O-(beta-D-xylosyl)-L-seryl-[protein] + UDP + H(+)</text>
        <dbReference type="Rhea" id="RHEA:50192"/>
        <dbReference type="Rhea" id="RHEA-COMP:9863"/>
        <dbReference type="Rhea" id="RHEA-COMP:12567"/>
        <dbReference type="ChEBI" id="CHEBI:15378"/>
        <dbReference type="ChEBI" id="CHEBI:29999"/>
        <dbReference type="ChEBI" id="CHEBI:57632"/>
        <dbReference type="ChEBI" id="CHEBI:58223"/>
        <dbReference type="ChEBI" id="CHEBI:132085"/>
        <dbReference type="EC" id="2.4.2.26"/>
    </reaction>
</comment>
<evidence type="ECO:0000256" key="1">
    <source>
        <dbReference type="ARBA" id="ARBA00004323"/>
    </source>
</evidence>
<dbReference type="GO" id="GO:0005789">
    <property type="term" value="C:endoplasmic reticulum membrane"/>
    <property type="evidence" value="ECO:0007669"/>
    <property type="project" value="UniProtKB-SubCell"/>
</dbReference>
<reference evidence="21" key="1">
    <citation type="submission" date="2021-01" db="EMBL/GenBank/DDBJ databases">
        <authorList>
            <person name="Corre E."/>
            <person name="Pelletier E."/>
            <person name="Niang G."/>
            <person name="Scheremetjew M."/>
            <person name="Finn R."/>
            <person name="Kale V."/>
            <person name="Holt S."/>
            <person name="Cochrane G."/>
            <person name="Meng A."/>
            <person name="Brown T."/>
            <person name="Cohen L."/>
        </authorList>
    </citation>
    <scope>NUCLEOTIDE SEQUENCE</scope>
    <source>
        <strain evidence="21">CCMP1756</strain>
    </source>
</reference>
<dbReference type="Pfam" id="PF02485">
    <property type="entry name" value="Branch"/>
    <property type="match status" value="1"/>
</dbReference>
<keyword evidence="11" id="KW-0256">Endoplasmic reticulum</keyword>
<evidence type="ECO:0000313" key="21">
    <source>
        <dbReference type="EMBL" id="CAE0703276.1"/>
    </source>
</evidence>
<evidence type="ECO:0000256" key="3">
    <source>
        <dbReference type="ARBA" id="ARBA00004840"/>
    </source>
</evidence>
<sequence>MARRRQAPEGLPRLPTGKAGGIALMASLAVTIALLVLGGAAYVVMRLAPEDQPRVAFLVVAHDAPTLHSASLLLGAIYDPEHHYFVHVDKKYKWPTDRTPDETMAPVMKGRTNVKWAQVADVAWGRWSMNEPTLWGMAQMLGTDADVFINLSGDAWPVLTPSALRTTLQELKGLNFVTSGPSCDTGLRPTGRNEFGDGWHKKQAYPHPMLNSEPTLEAFYGSQWMVVTREFCDHVISELERPGSIAHKLREWFVNGTVVVEGVGRVKPHIPDETFFPTVLMRSGLRVPKPVEVVADVTGSGKKVPLRSVWYVRMDEHYPWSSHKQRYEAPSHLSTGRPWGPYYVGSYDLGDIKAHRALFVRKASRHVDGNIFRVLPVDDYAKIPDLRWPATAVTLSTTKTYETVTRGSETGCVRVAESIHCPPVHNLGGDVAASAKRARRYSSGEL</sequence>
<feature type="transmembrane region" description="Helical" evidence="20">
    <location>
        <begin position="21"/>
        <end position="45"/>
    </location>
</feature>
<evidence type="ECO:0000256" key="2">
    <source>
        <dbReference type="ARBA" id="ARBA00004648"/>
    </source>
</evidence>
<evidence type="ECO:0000256" key="20">
    <source>
        <dbReference type="SAM" id="Phobius"/>
    </source>
</evidence>
<evidence type="ECO:0000256" key="10">
    <source>
        <dbReference type="ARBA" id="ARBA00022723"/>
    </source>
</evidence>
<dbReference type="EC" id="2.4.2.26" evidence="6"/>
<evidence type="ECO:0000313" key="22">
    <source>
        <dbReference type="EMBL" id="CAH0370799.1"/>
    </source>
</evidence>
<dbReference type="GO" id="GO:0015012">
    <property type="term" value="P:heparan sulfate proteoglycan biosynthetic process"/>
    <property type="evidence" value="ECO:0007669"/>
    <property type="project" value="UniProtKB-UniPathway"/>
</dbReference>
<dbReference type="GO" id="GO:0000139">
    <property type="term" value="C:Golgi membrane"/>
    <property type="evidence" value="ECO:0007669"/>
    <property type="project" value="UniProtKB-SubCell"/>
</dbReference>
<evidence type="ECO:0000256" key="17">
    <source>
        <dbReference type="ARBA" id="ARBA00023180"/>
    </source>
</evidence>
<evidence type="ECO:0000313" key="23">
    <source>
        <dbReference type="Proteomes" id="UP000789595"/>
    </source>
</evidence>
<comment type="pathway">
    <text evidence="4">Glycan metabolism; heparan sulfate biosynthesis.</text>
</comment>
<dbReference type="AlphaFoldDB" id="A0A7S4EC71"/>
<evidence type="ECO:0000256" key="19">
    <source>
        <dbReference type="ARBA" id="ARBA00047847"/>
    </source>
</evidence>
<evidence type="ECO:0000256" key="8">
    <source>
        <dbReference type="ARBA" id="ARBA00022679"/>
    </source>
</evidence>
<keyword evidence="9 20" id="KW-0812">Transmembrane</keyword>
<comment type="pathway">
    <text evidence="3">Glycan metabolism; chondroitin sulfate biosynthesis.</text>
</comment>
<comment type="similarity">
    <text evidence="5">Belongs to the glycosyltransferase 14 family. XylT subfamily.</text>
</comment>
<dbReference type="UniPathway" id="UPA00755"/>
<evidence type="ECO:0000256" key="5">
    <source>
        <dbReference type="ARBA" id="ARBA00010195"/>
    </source>
</evidence>
<dbReference type="Proteomes" id="UP000789595">
    <property type="component" value="Unassembled WGS sequence"/>
</dbReference>
<reference evidence="22" key="2">
    <citation type="submission" date="2021-11" db="EMBL/GenBank/DDBJ databases">
        <authorList>
            <consortium name="Genoscope - CEA"/>
            <person name="William W."/>
        </authorList>
    </citation>
    <scope>NUCLEOTIDE SEQUENCE</scope>
</reference>
<keyword evidence="17" id="KW-0325">Glycoprotein</keyword>
<name>A0A7S4EC71_9STRA</name>
<keyword evidence="23" id="KW-1185">Reference proteome</keyword>
<dbReference type="GO" id="GO:0046872">
    <property type="term" value="F:metal ion binding"/>
    <property type="evidence" value="ECO:0007669"/>
    <property type="project" value="UniProtKB-KW"/>
</dbReference>
<dbReference type="UniPathway" id="UPA00756"/>
<evidence type="ECO:0000256" key="16">
    <source>
        <dbReference type="ARBA" id="ARBA00023157"/>
    </source>
</evidence>
<keyword evidence="15 20" id="KW-0472">Membrane</keyword>
<evidence type="ECO:0000256" key="9">
    <source>
        <dbReference type="ARBA" id="ARBA00022692"/>
    </source>
</evidence>
<evidence type="ECO:0000256" key="12">
    <source>
        <dbReference type="ARBA" id="ARBA00022968"/>
    </source>
</evidence>
<dbReference type="OrthoDB" id="2019572at2759"/>
<dbReference type="EMBL" id="CAKKNE010000003">
    <property type="protein sequence ID" value="CAH0370799.1"/>
    <property type="molecule type" value="Genomic_DNA"/>
</dbReference>
<proteinExistence type="inferred from homology"/>
<dbReference type="EMBL" id="HBIW01021712">
    <property type="protein sequence ID" value="CAE0703276.1"/>
    <property type="molecule type" value="Transcribed_RNA"/>
</dbReference>
<evidence type="ECO:0000256" key="11">
    <source>
        <dbReference type="ARBA" id="ARBA00022824"/>
    </source>
</evidence>
<protein>
    <recommendedName>
        <fullName evidence="6">protein xylosyltransferase</fullName>
        <ecNumber evidence="6">2.4.2.26</ecNumber>
    </recommendedName>
    <alternativeName>
        <fullName evidence="18">Peptide O-xylosyltransferase</fullName>
    </alternativeName>
</protein>
<accession>A0A7S4EC71</accession>
<gene>
    <name evidence="21" type="ORF">PCAL00307_LOCUS18723</name>
    <name evidence="22" type="ORF">PECAL_3P07080</name>
</gene>
<evidence type="ECO:0000256" key="13">
    <source>
        <dbReference type="ARBA" id="ARBA00022989"/>
    </source>
</evidence>
<keyword evidence="10" id="KW-0479">Metal-binding</keyword>
<keyword evidence="14" id="KW-0333">Golgi apparatus</keyword>
<dbReference type="PANTHER" id="PTHR46025">
    <property type="entry name" value="XYLOSYLTRANSFERASE OXT"/>
    <property type="match status" value="1"/>
</dbReference>
<organism evidence="21">
    <name type="scientific">Pelagomonas calceolata</name>
    <dbReference type="NCBI Taxonomy" id="35677"/>
    <lineage>
        <taxon>Eukaryota</taxon>
        <taxon>Sar</taxon>
        <taxon>Stramenopiles</taxon>
        <taxon>Ochrophyta</taxon>
        <taxon>Pelagophyceae</taxon>
        <taxon>Pelagomonadales</taxon>
        <taxon>Pelagomonadaceae</taxon>
        <taxon>Pelagomonas</taxon>
    </lineage>
</organism>
<comment type="subcellular location">
    <subcellularLocation>
        <location evidence="2">Endoplasmic reticulum membrane</location>
        <topology evidence="2">Single-pass type II membrane protein</topology>
    </subcellularLocation>
    <subcellularLocation>
        <location evidence="1">Golgi apparatus membrane</location>
        <topology evidence="1">Single-pass type II membrane protein</topology>
    </subcellularLocation>
</comment>
<dbReference type="PANTHER" id="PTHR46025:SF3">
    <property type="entry name" value="XYLOSYLTRANSFERASE OXT"/>
    <property type="match status" value="1"/>
</dbReference>
<evidence type="ECO:0000256" key="6">
    <source>
        <dbReference type="ARBA" id="ARBA00011972"/>
    </source>
</evidence>